<keyword evidence="1" id="KW-0812">Transmembrane</keyword>
<gene>
    <name evidence="3" type="ORF">GNQ08_12785</name>
</gene>
<name>A0A6N8EY78_PAEMA</name>
<feature type="transmembrane region" description="Helical" evidence="1">
    <location>
        <begin position="12"/>
        <end position="32"/>
    </location>
</feature>
<proteinExistence type="predicted"/>
<comment type="caution">
    <text evidence="3">The sequence shown here is derived from an EMBL/GenBank/DDBJ whole genome shotgun (WGS) entry which is preliminary data.</text>
</comment>
<evidence type="ECO:0000256" key="1">
    <source>
        <dbReference type="SAM" id="Phobius"/>
    </source>
</evidence>
<feature type="transmembrane region" description="Helical" evidence="1">
    <location>
        <begin position="71"/>
        <end position="90"/>
    </location>
</feature>
<evidence type="ECO:0000259" key="2">
    <source>
        <dbReference type="Pfam" id="PF07853"/>
    </source>
</evidence>
<accession>A0A6N8EY78</accession>
<dbReference type="AlphaFoldDB" id="A0A6N8EY78"/>
<keyword evidence="1" id="KW-0472">Membrane</keyword>
<reference evidence="3 4" key="1">
    <citation type="submission" date="2019-11" db="EMBL/GenBank/DDBJ databases">
        <title>Draft genome sequences of five Paenibacillus species of dairy origin.</title>
        <authorList>
            <person name="Olajide A.M."/>
            <person name="Chen S."/>
            <person name="Lapointe G."/>
        </authorList>
    </citation>
    <scope>NUCLEOTIDE SEQUENCE [LARGE SCALE GENOMIC DNA]</scope>
    <source>
        <strain evidence="3 4">3CT49</strain>
    </source>
</reference>
<keyword evidence="1" id="KW-1133">Transmembrane helix</keyword>
<sequence length="92" mass="10544">MNSFSDFKVMTAVVIFSFLLSIAVLGFCPLHIPIHFNGGHADRFINKYVGLFIFPVLMTIGLLLRKLEFKMVWGIYFCALLHLYLLYNAVVI</sequence>
<dbReference type="Pfam" id="PF07853">
    <property type="entry name" value="DUF1648"/>
    <property type="match status" value="1"/>
</dbReference>
<feature type="transmembrane region" description="Helical" evidence="1">
    <location>
        <begin position="44"/>
        <end position="64"/>
    </location>
</feature>
<dbReference type="Proteomes" id="UP000442469">
    <property type="component" value="Unassembled WGS sequence"/>
</dbReference>
<organism evidence="3 4">
    <name type="scientific">Paenibacillus macerans</name>
    <name type="common">Bacillus macerans</name>
    <dbReference type="NCBI Taxonomy" id="44252"/>
    <lineage>
        <taxon>Bacteria</taxon>
        <taxon>Bacillati</taxon>
        <taxon>Bacillota</taxon>
        <taxon>Bacilli</taxon>
        <taxon>Bacillales</taxon>
        <taxon>Paenibacillaceae</taxon>
        <taxon>Paenibacillus</taxon>
    </lineage>
</organism>
<protein>
    <submittedName>
        <fullName evidence="3">DUF1648 domain-containing protein</fullName>
    </submittedName>
</protein>
<dbReference type="RefSeq" id="WP_155620058.1">
    <property type="nucleotide sequence ID" value="NZ_CP086393.1"/>
</dbReference>
<feature type="domain" description="DUF1648" evidence="2">
    <location>
        <begin position="13"/>
        <end position="59"/>
    </location>
</feature>
<evidence type="ECO:0000313" key="3">
    <source>
        <dbReference type="EMBL" id="MUG23281.1"/>
    </source>
</evidence>
<evidence type="ECO:0000313" key="4">
    <source>
        <dbReference type="Proteomes" id="UP000442469"/>
    </source>
</evidence>
<dbReference type="InterPro" id="IPR012867">
    <property type="entry name" value="DUF1648"/>
</dbReference>
<dbReference type="EMBL" id="WNZZ01000008">
    <property type="protein sequence ID" value="MUG23281.1"/>
    <property type="molecule type" value="Genomic_DNA"/>
</dbReference>